<evidence type="ECO:0000259" key="4">
    <source>
        <dbReference type="PROSITE" id="PS01124"/>
    </source>
</evidence>
<dbReference type="Proteomes" id="UP000094009">
    <property type="component" value="Unassembled WGS sequence"/>
</dbReference>
<dbReference type="PROSITE" id="PS00041">
    <property type="entry name" value="HTH_ARAC_FAMILY_1"/>
    <property type="match status" value="1"/>
</dbReference>
<keyword evidence="2" id="KW-0238">DNA-binding</keyword>
<feature type="domain" description="HTH araC/xylS-type" evidence="4">
    <location>
        <begin position="189"/>
        <end position="287"/>
    </location>
</feature>
<dbReference type="Pfam" id="PF12833">
    <property type="entry name" value="HTH_18"/>
    <property type="match status" value="1"/>
</dbReference>
<dbReference type="GO" id="GO:0043565">
    <property type="term" value="F:sequence-specific DNA binding"/>
    <property type="evidence" value="ECO:0007669"/>
    <property type="project" value="InterPro"/>
</dbReference>
<dbReference type="AlphaFoldDB" id="A0A853L2Q9"/>
<organism evidence="5 6">
    <name type="scientific">Thalassospira tepidiphila MCCC 1A03514</name>
    <dbReference type="NCBI Taxonomy" id="1177930"/>
    <lineage>
        <taxon>Bacteria</taxon>
        <taxon>Pseudomonadati</taxon>
        <taxon>Pseudomonadota</taxon>
        <taxon>Alphaproteobacteria</taxon>
        <taxon>Rhodospirillales</taxon>
        <taxon>Thalassospiraceae</taxon>
        <taxon>Thalassospira</taxon>
    </lineage>
</organism>
<protein>
    <submittedName>
        <fullName evidence="5">AraC family transcriptional regulator</fullName>
    </submittedName>
</protein>
<dbReference type="InterPro" id="IPR009594">
    <property type="entry name" value="Tscrpt_reg_HTH_AraC_N"/>
</dbReference>
<dbReference type="PANTHER" id="PTHR43436:SF1">
    <property type="entry name" value="TRANSCRIPTIONAL REGULATORY PROTEIN"/>
    <property type="match status" value="1"/>
</dbReference>
<dbReference type="GO" id="GO:0003700">
    <property type="term" value="F:DNA-binding transcription factor activity"/>
    <property type="evidence" value="ECO:0007669"/>
    <property type="project" value="InterPro"/>
</dbReference>
<comment type="caution">
    <text evidence="5">The sequence shown here is derived from an EMBL/GenBank/DDBJ whole genome shotgun (WGS) entry which is preliminary data.</text>
</comment>
<dbReference type="InterPro" id="IPR018060">
    <property type="entry name" value="HTH_AraC"/>
</dbReference>
<gene>
    <name evidence="5" type="ORF">TH4_05700</name>
</gene>
<dbReference type="PANTHER" id="PTHR43436">
    <property type="entry name" value="ARAC-FAMILY TRANSCRIPTIONAL REGULATOR"/>
    <property type="match status" value="1"/>
</dbReference>
<dbReference type="InterPro" id="IPR011051">
    <property type="entry name" value="RmlC_Cupin_sf"/>
</dbReference>
<dbReference type="Pfam" id="PF06719">
    <property type="entry name" value="AraC_N"/>
    <property type="match status" value="1"/>
</dbReference>
<dbReference type="SUPFAM" id="SSF46689">
    <property type="entry name" value="Homeodomain-like"/>
    <property type="match status" value="2"/>
</dbReference>
<accession>A0A853L2Q9</accession>
<evidence type="ECO:0000256" key="3">
    <source>
        <dbReference type="ARBA" id="ARBA00023163"/>
    </source>
</evidence>
<evidence type="ECO:0000256" key="2">
    <source>
        <dbReference type="ARBA" id="ARBA00023125"/>
    </source>
</evidence>
<proteinExistence type="predicted"/>
<sequence length="298" mass="32251">MVQTLFDLVRRYADAHADQSGVAQTPVPGLSMVRVLYPGALQVAINRPLVAMVLQGRKLVTMGAETFDLGPGDALLISADVPTVSQISKASVAAPYYALILELDLSMIADIAAAIGLPHGQGGPISVERFDPHVEDVATRLMQFLNRSGAISVLGDGLLREMHYWMLSGSHGTAIRRLGTADSHAQRISRAVALIRAQFAETLRVNDLAEAAGMSISSFHQHFRAATTLSPLQFQKQLRLIEARRRMMAEGTAIADAAYAVGYESVPQFTREYSRLFNVSPGRDLRQTRVGTSGLQPA</sequence>
<keyword evidence="3" id="KW-0804">Transcription</keyword>
<evidence type="ECO:0000313" key="6">
    <source>
        <dbReference type="Proteomes" id="UP000094009"/>
    </source>
</evidence>
<dbReference type="EMBL" id="JPVZ01000002">
    <property type="protein sequence ID" value="OAZ11031.1"/>
    <property type="molecule type" value="Genomic_DNA"/>
</dbReference>
<dbReference type="SUPFAM" id="SSF51182">
    <property type="entry name" value="RmlC-like cupins"/>
    <property type="match status" value="1"/>
</dbReference>
<dbReference type="PROSITE" id="PS01124">
    <property type="entry name" value="HTH_ARAC_FAMILY_2"/>
    <property type="match status" value="1"/>
</dbReference>
<dbReference type="SMART" id="SM00342">
    <property type="entry name" value="HTH_ARAC"/>
    <property type="match status" value="1"/>
</dbReference>
<evidence type="ECO:0000256" key="1">
    <source>
        <dbReference type="ARBA" id="ARBA00023015"/>
    </source>
</evidence>
<evidence type="ECO:0000313" key="5">
    <source>
        <dbReference type="EMBL" id="OAZ11031.1"/>
    </source>
</evidence>
<dbReference type="InterPro" id="IPR018062">
    <property type="entry name" value="HTH_AraC-typ_CS"/>
</dbReference>
<dbReference type="Gene3D" id="1.10.10.60">
    <property type="entry name" value="Homeodomain-like"/>
    <property type="match status" value="1"/>
</dbReference>
<dbReference type="InterPro" id="IPR009057">
    <property type="entry name" value="Homeodomain-like_sf"/>
</dbReference>
<name>A0A853L2Q9_9PROT</name>
<reference evidence="5 6" key="1">
    <citation type="submission" date="2014-07" db="EMBL/GenBank/DDBJ databases">
        <title>Draft genome sequence of Thalassospira tepidiphila 1-1B.</title>
        <authorList>
            <person name="Lai Q."/>
            <person name="Shao Z."/>
        </authorList>
    </citation>
    <scope>NUCLEOTIDE SEQUENCE [LARGE SCALE GENOMIC DNA]</scope>
    <source>
        <strain evidence="5 6">MCCC 1A03514</strain>
    </source>
</reference>
<keyword evidence="1" id="KW-0805">Transcription regulation</keyword>